<protein>
    <submittedName>
        <fullName evidence="11">Sigma-54 dependent transcriptional regulator</fullName>
    </submittedName>
</protein>
<dbReference type="PROSITE" id="PS00676">
    <property type="entry name" value="SIGMA54_INTERACT_2"/>
    <property type="match status" value="1"/>
</dbReference>
<dbReference type="SUPFAM" id="SSF52172">
    <property type="entry name" value="CheY-like"/>
    <property type="match status" value="1"/>
</dbReference>
<keyword evidence="4" id="KW-0805">Transcription regulation</keyword>
<evidence type="ECO:0000313" key="11">
    <source>
        <dbReference type="EMBL" id="WXA99244.1"/>
    </source>
</evidence>
<dbReference type="InterPro" id="IPR001789">
    <property type="entry name" value="Sig_transdc_resp-reg_receiver"/>
</dbReference>
<dbReference type="InterPro" id="IPR002197">
    <property type="entry name" value="HTH_Fis"/>
</dbReference>
<keyword evidence="3" id="KW-0067">ATP-binding</keyword>
<evidence type="ECO:0000256" key="4">
    <source>
        <dbReference type="ARBA" id="ARBA00023015"/>
    </source>
</evidence>
<feature type="modified residue" description="4-aspartylphosphate" evidence="7">
    <location>
        <position position="73"/>
    </location>
</feature>
<dbReference type="Gene3D" id="1.10.8.60">
    <property type="match status" value="1"/>
</dbReference>
<dbReference type="InterPro" id="IPR027417">
    <property type="entry name" value="P-loop_NTPase"/>
</dbReference>
<dbReference type="InterPro" id="IPR003593">
    <property type="entry name" value="AAA+_ATPase"/>
</dbReference>
<evidence type="ECO:0000256" key="1">
    <source>
        <dbReference type="ARBA" id="ARBA00022553"/>
    </source>
</evidence>
<dbReference type="InterPro" id="IPR011006">
    <property type="entry name" value="CheY-like_superfamily"/>
</dbReference>
<sequence length="504" mass="55263">MSVGGSSGQPLTADSGAPGAKTVLVVDDEKNIRRALELVLAGEGYRVLLAETAGQALRILASPESPVDLAIFDVKLPDMSGLEALERLRRDEATKDLPVVVISGHATVNDAVQAIKLGASDFFEKPLARERVLVSVKNVLDAAQTRRALAEVTRLQSQRYEMIGQSPAMGRLFHDIEKVAPTKASVLITGESGTGKELISRAIHRLSPRTDGPFVKVNCAAIPRELIESELFGHERGAFTGAQARKRGFFEQAHGGTLFLDEIGDMDLVAQAKVLRALQSGEISRVGSEHVMHVDVRVLAATNKDLSKAVERQTFREDLFFRLNVFPIRSPALRERVEDIPLLAEAFMEAFARENGTKKKPIDPEVVKALIARKWPGNVRELKNVVERMAILSGDRVTIADLPEDPHESPFGEEDERDAPGTESPSILPSPPDGDHDEGTLSSPPAPGTYMTLREFREFSERKYIVDTLKLTGWNISRTAVILGVERTNLHKKIRAFSIKRGEG</sequence>
<dbReference type="PROSITE" id="PS50110">
    <property type="entry name" value="RESPONSE_REGULATORY"/>
    <property type="match status" value="1"/>
</dbReference>
<dbReference type="Pfam" id="PF00158">
    <property type="entry name" value="Sigma54_activat"/>
    <property type="match status" value="1"/>
</dbReference>
<dbReference type="SMART" id="SM00448">
    <property type="entry name" value="REC"/>
    <property type="match status" value="1"/>
</dbReference>
<dbReference type="InterPro" id="IPR025943">
    <property type="entry name" value="Sigma_54_int_dom_ATP-bd_2"/>
</dbReference>
<dbReference type="Gene3D" id="3.40.50.2300">
    <property type="match status" value="1"/>
</dbReference>
<evidence type="ECO:0000256" key="6">
    <source>
        <dbReference type="ARBA" id="ARBA00023163"/>
    </source>
</evidence>
<dbReference type="InterPro" id="IPR058031">
    <property type="entry name" value="AAA_lid_NorR"/>
</dbReference>
<dbReference type="PROSITE" id="PS00675">
    <property type="entry name" value="SIGMA54_INTERACT_1"/>
    <property type="match status" value="1"/>
</dbReference>
<dbReference type="InterPro" id="IPR025944">
    <property type="entry name" value="Sigma_54_int_dom_CS"/>
</dbReference>
<dbReference type="InterPro" id="IPR009057">
    <property type="entry name" value="Homeodomain-like_sf"/>
</dbReference>
<evidence type="ECO:0000313" key="12">
    <source>
        <dbReference type="Proteomes" id="UP001379533"/>
    </source>
</evidence>
<dbReference type="PANTHER" id="PTHR32071:SF17">
    <property type="entry name" value="TRANSCRIPTIONAL REGULATOR (NTRC FAMILY)"/>
    <property type="match status" value="1"/>
</dbReference>
<evidence type="ECO:0000259" key="9">
    <source>
        <dbReference type="PROSITE" id="PS50045"/>
    </source>
</evidence>
<dbReference type="InterPro" id="IPR002078">
    <property type="entry name" value="Sigma_54_int"/>
</dbReference>
<evidence type="ECO:0000256" key="5">
    <source>
        <dbReference type="ARBA" id="ARBA00023125"/>
    </source>
</evidence>
<keyword evidence="12" id="KW-1185">Reference proteome</keyword>
<dbReference type="Gene3D" id="1.10.10.60">
    <property type="entry name" value="Homeodomain-like"/>
    <property type="match status" value="1"/>
</dbReference>
<accession>A0ABZ2KMI3</accession>
<dbReference type="InterPro" id="IPR025662">
    <property type="entry name" value="Sigma_54_int_dom_ATP-bd_1"/>
</dbReference>
<dbReference type="RefSeq" id="WP_394849878.1">
    <property type="nucleotide sequence ID" value="NZ_CP089982.1"/>
</dbReference>
<evidence type="ECO:0000256" key="8">
    <source>
        <dbReference type="SAM" id="MobiDB-lite"/>
    </source>
</evidence>
<dbReference type="PROSITE" id="PS00688">
    <property type="entry name" value="SIGMA54_INTERACT_3"/>
    <property type="match status" value="1"/>
</dbReference>
<dbReference type="Gene3D" id="3.40.50.300">
    <property type="entry name" value="P-loop containing nucleotide triphosphate hydrolases"/>
    <property type="match status" value="1"/>
</dbReference>
<evidence type="ECO:0000256" key="2">
    <source>
        <dbReference type="ARBA" id="ARBA00022741"/>
    </source>
</evidence>
<feature type="region of interest" description="Disordered" evidence="8">
    <location>
        <begin position="397"/>
        <end position="449"/>
    </location>
</feature>
<dbReference type="Pfam" id="PF25601">
    <property type="entry name" value="AAA_lid_14"/>
    <property type="match status" value="1"/>
</dbReference>
<dbReference type="CDD" id="cd00009">
    <property type="entry name" value="AAA"/>
    <property type="match status" value="1"/>
</dbReference>
<proteinExistence type="predicted"/>
<evidence type="ECO:0000259" key="10">
    <source>
        <dbReference type="PROSITE" id="PS50110"/>
    </source>
</evidence>
<feature type="domain" description="Response regulatory" evidence="10">
    <location>
        <begin position="22"/>
        <end position="140"/>
    </location>
</feature>
<name>A0ABZ2KMI3_9BACT</name>
<keyword evidence="1 7" id="KW-0597">Phosphoprotein</keyword>
<dbReference type="SUPFAM" id="SSF46689">
    <property type="entry name" value="Homeodomain-like"/>
    <property type="match status" value="1"/>
</dbReference>
<evidence type="ECO:0000256" key="3">
    <source>
        <dbReference type="ARBA" id="ARBA00022840"/>
    </source>
</evidence>
<organism evidence="11 12">
    <name type="scientific">Pendulispora brunnea</name>
    <dbReference type="NCBI Taxonomy" id="2905690"/>
    <lineage>
        <taxon>Bacteria</taxon>
        <taxon>Pseudomonadati</taxon>
        <taxon>Myxococcota</taxon>
        <taxon>Myxococcia</taxon>
        <taxon>Myxococcales</taxon>
        <taxon>Sorangiineae</taxon>
        <taxon>Pendulisporaceae</taxon>
        <taxon>Pendulispora</taxon>
    </lineage>
</organism>
<feature type="domain" description="Sigma-54 factor interaction" evidence="9">
    <location>
        <begin position="162"/>
        <end position="391"/>
    </location>
</feature>
<dbReference type="PRINTS" id="PR01590">
    <property type="entry name" value="HTHFIS"/>
</dbReference>
<dbReference type="SMART" id="SM00382">
    <property type="entry name" value="AAA"/>
    <property type="match status" value="1"/>
</dbReference>
<dbReference type="SUPFAM" id="SSF52540">
    <property type="entry name" value="P-loop containing nucleoside triphosphate hydrolases"/>
    <property type="match status" value="1"/>
</dbReference>
<dbReference type="PANTHER" id="PTHR32071">
    <property type="entry name" value="TRANSCRIPTIONAL REGULATORY PROTEIN"/>
    <property type="match status" value="1"/>
</dbReference>
<keyword evidence="6" id="KW-0804">Transcription</keyword>
<dbReference type="EMBL" id="CP089982">
    <property type="protein sequence ID" value="WXA99244.1"/>
    <property type="molecule type" value="Genomic_DNA"/>
</dbReference>
<dbReference type="Proteomes" id="UP001379533">
    <property type="component" value="Chromosome"/>
</dbReference>
<keyword evidence="5" id="KW-0238">DNA-binding</keyword>
<dbReference type="Pfam" id="PF02954">
    <property type="entry name" value="HTH_8"/>
    <property type="match status" value="1"/>
</dbReference>
<dbReference type="Pfam" id="PF00072">
    <property type="entry name" value="Response_reg"/>
    <property type="match status" value="1"/>
</dbReference>
<evidence type="ECO:0000256" key="7">
    <source>
        <dbReference type="PROSITE-ProRule" id="PRU00169"/>
    </source>
</evidence>
<reference evidence="11 12" key="1">
    <citation type="submission" date="2021-12" db="EMBL/GenBank/DDBJ databases">
        <title>Discovery of the Pendulisporaceae a myxobacterial family with distinct sporulation behavior and unique specialized metabolism.</title>
        <authorList>
            <person name="Garcia R."/>
            <person name="Popoff A."/>
            <person name="Bader C.D."/>
            <person name="Loehr J."/>
            <person name="Walesch S."/>
            <person name="Walt C."/>
            <person name="Boldt J."/>
            <person name="Bunk B."/>
            <person name="Haeckl F.J.F.P.J."/>
            <person name="Gunesch A.P."/>
            <person name="Birkelbach J."/>
            <person name="Nuebel U."/>
            <person name="Pietschmann T."/>
            <person name="Bach T."/>
            <person name="Mueller R."/>
        </authorList>
    </citation>
    <scope>NUCLEOTIDE SEQUENCE [LARGE SCALE GENOMIC DNA]</scope>
    <source>
        <strain evidence="11 12">MSr12523</strain>
    </source>
</reference>
<dbReference type="PROSITE" id="PS50045">
    <property type="entry name" value="SIGMA54_INTERACT_4"/>
    <property type="match status" value="1"/>
</dbReference>
<gene>
    <name evidence="11" type="ORF">LZC95_20775</name>
</gene>
<keyword evidence="2" id="KW-0547">Nucleotide-binding</keyword>